<organism evidence="2 3">
    <name type="scientific">Galerina marginata (strain CBS 339.88)</name>
    <dbReference type="NCBI Taxonomy" id="685588"/>
    <lineage>
        <taxon>Eukaryota</taxon>
        <taxon>Fungi</taxon>
        <taxon>Dikarya</taxon>
        <taxon>Basidiomycota</taxon>
        <taxon>Agaricomycotina</taxon>
        <taxon>Agaricomycetes</taxon>
        <taxon>Agaricomycetidae</taxon>
        <taxon>Agaricales</taxon>
        <taxon>Agaricineae</taxon>
        <taxon>Strophariaceae</taxon>
        <taxon>Galerina</taxon>
    </lineage>
</organism>
<protein>
    <submittedName>
        <fullName evidence="2">Uncharacterized protein</fullName>
    </submittedName>
</protein>
<sequence>MASLVNFENDFWFVFPPLSYPCSFHSSVLTFPISDTFLSRKASNPTTASIPAVQEVPSARKTSGRARWLSLLIPNSALLIRMQSFSWLGSNDYLSPCHAELKPIGLAVASSPRPTFSPCRPSKASSIHLPRLRPNIGLKHNPRPKARENTAQSPVAVRSLPGPLPVSYPLPFLFSSLLMSSRLP</sequence>
<gene>
    <name evidence="2" type="ORF">GALMADRAFT_916167</name>
</gene>
<evidence type="ECO:0000313" key="3">
    <source>
        <dbReference type="Proteomes" id="UP000027222"/>
    </source>
</evidence>
<dbReference type="AlphaFoldDB" id="A0A067SF95"/>
<proteinExistence type="predicted"/>
<dbReference type="Proteomes" id="UP000027222">
    <property type="component" value="Unassembled WGS sequence"/>
</dbReference>
<reference evidence="3" key="1">
    <citation type="journal article" date="2014" name="Proc. Natl. Acad. Sci. U.S.A.">
        <title>Extensive sampling of basidiomycete genomes demonstrates inadequacy of the white-rot/brown-rot paradigm for wood decay fungi.</title>
        <authorList>
            <person name="Riley R."/>
            <person name="Salamov A.A."/>
            <person name="Brown D.W."/>
            <person name="Nagy L.G."/>
            <person name="Floudas D."/>
            <person name="Held B.W."/>
            <person name="Levasseur A."/>
            <person name="Lombard V."/>
            <person name="Morin E."/>
            <person name="Otillar R."/>
            <person name="Lindquist E.A."/>
            <person name="Sun H."/>
            <person name="LaButti K.M."/>
            <person name="Schmutz J."/>
            <person name="Jabbour D."/>
            <person name="Luo H."/>
            <person name="Baker S.E."/>
            <person name="Pisabarro A.G."/>
            <person name="Walton J.D."/>
            <person name="Blanchette R.A."/>
            <person name="Henrissat B."/>
            <person name="Martin F."/>
            <person name="Cullen D."/>
            <person name="Hibbett D.S."/>
            <person name="Grigoriev I.V."/>
        </authorList>
    </citation>
    <scope>NUCLEOTIDE SEQUENCE [LARGE SCALE GENOMIC DNA]</scope>
    <source>
        <strain evidence="3">CBS 339.88</strain>
    </source>
</reference>
<keyword evidence="3" id="KW-1185">Reference proteome</keyword>
<feature type="region of interest" description="Disordered" evidence="1">
    <location>
        <begin position="133"/>
        <end position="156"/>
    </location>
</feature>
<dbReference type="HOGENOM" id="CLU_1468254_0_0_1"/>
<accession>A0A067SF95</accession>
<dbReference type="EMBL" id="KL142401">
    <property type="protein sequence ID" value="KDR69571.1"/>
    <property type="molecule type" value="Genomic_DNA"/>
</dbReference>
<name>A0A067SF95_GALM3</name>
<evidence type="ECO:0000256" key="1">
    <source>
        <dbReference type="SAM" id="MobiDB-lite"/>
    </source>
</evidence>
<evidence type="ECO:0000313" key="2">
    <source>
        <dbReference type="EMBL" id="KDR69571.1"/>
    </source>
</evidence>